<proteinExistence type="predicted"/>
<evidence type="ECO:0000313" key="1">
    <source>
        <dbReference type="EMBL" id="TSM94669.1"/>
    </source>
</evidence>
<gene>
    <name evidence="1" type="ORF">Baya_8464</name>
</gene>
<protein>
    <submittedName>
        <fullName evidence="1">Uncharacterized protein</fullName>
    </submittedName>
</protein>
<reference evidence="1 2" key="1">
    <citation type="journal article" date="2019" name="Genome Biol. Evol.">
        <title>Whole-Genome Sequencing of the Giant Devil Catfish, Bagarius yarrelli.</title>
        <authorList>
            <person name="Jiang W."/>
            <person name="Lv Y."/>
            <person name="Cheng L."/>
            <person name="Yang K."/>
            <person name="Chao B."/>
            <person name="Wang X."/>
            <person name="Li Y."/>
            <person name="Pan X."/>
            <person name="You X."/>
            <person name="Zhang Y."/>
            <person name="Yang J."/>
            <person name="Li J."/>
            <person name="Zhang X."/>
            <person name="Liu S."/>
            <person name="Sun C."/>
            <person name="Yang J."/>
            <person name="Shi Q."/>
        </authorList>
    </citation>
    <scope>NUCLEOTIDE SEQUENCE [LARGE SCALE GENOMIC DNA]</scope>
    <source>
        <strain evidence="1">JWS20170419001</strain>
        <tissue evidence="1">Muscle</tissue>
    </source>
</reference>
<dbReference type="AlphaFoldDB" id="A0A556U5Q6"/>
<dbReference type="EMBL" id="VCAZ01000051">
    <property type="protein sequence ID" value="TSM94669.1"/>
    <property type="molecule type" value="Genomic_DNA"/>
</dbReference>
<name>A0A556U5Q6_BAGYA</name>
<keyword evidence="2" id="KW-1185">Reference proteome</keyword>
<comment type="caution">
    <text evidence="1">The sequence shown here is derived from an EMBL/GenBank/DDBJ whole genome shotgun (WGS) entry which is preliminary data.</text>
</comment>
<dbReference type="Proteomes" id="UP000319801">
    <property type="component" value="Unassembled WGS sequence"/>
</dbReference>
<dbReference type="OrthoDB" id="10563997at2759"/>
<accession>A0A556U5Q6</accession>
<sequence>MVSVWRDDLQAQVKNRLYRLQLEPCNDKAWNNASSVVTVQLPGRTPRCEIKDTSPETKLSTHRTLALMEFCVDPGATLAALNDWQPAVCLDDPAFDGNMPFSPLQETLKIPPSGAVTPKMSILRHGRFFRSKNFRHFVLQS</sequence>
<evidence type="ECO:0000313" key="2">
    <source>
        <dbReference type="Proteomes" id="UP000319801"/>
    </source>
</evidence>
<organism evidence="1 2">
    <name type="scientific">Bagarius yarrelli</name>
    <name type="common">Goonch</name>
    <name type="synonym">Bagrus yarrelli</name>
    <dbReference type="NCBI Taxonomy" id="175774"/>
    <lineage>
        <taxon>Eukaryota</taxon>
        <taxon>Metazoa</taxon>
        <taxon>Chordata</taxon>
        <taxon>Craniata</taxon>
        <taxon>Vertebrata</taxon>
        <taxon>Euteleostomi</taxon>
        <taxon>Actinopterygii</taxon>
        <taxon>Neopterygii</taxon>
        <taxon>Teleostei</taxon>
        <taxon>Ostariophysi</taxon>
        <taxon>Siluriformes</taxon>
        <taxon>Sisoridae</taxon>
        <taxon>Sisorinae</taxon>
        <taxon>Bagarius</taxon>
    </lineage>
</organism>